<dbReference type="PROSITE" id="PS50056">
    <property type="entry name" value="TYR_PHOSPHATASE_2"/>
    <property type="match status" value="1"/>
</dbReference>
<feature type="non-terminal residue" evidence="1">
    <location>
        <position position="164"/>
    </location>
</feature>
<name>A0A7D9HMF0_PARCT</name>
<gene>
    <name evidence="1" type="ORF">PACLA_8A058417</name>
</gene>
<dbReference type="SUPFAM" id="SSF52799">
    <property type="entry name" value="(Phosphotyrosine protein) phosphatases II"/>
    <property type="match status" value="1"/>
</dbReference>
<dbReference type="OrthoDB" id="5964051at2759"/>
<dbReference type="PANTHER" id="PTHR19134:SF449">
    <property type="entry name" value="TYROSINE-PROTEIN PHOSPHATASE 1"/>
    <property type="match status" value="1"/>
</dbReference>
<dbReference type="SMART" id="SM00404">
    <property type="entry name" value="PTPc_motif"/>
    <property type="match status" value="1"/>
</dbReference>
<dbReference type="SMART" id="SM00194">
    <property type="entry name" value="PTPc"/>
    <property type="match status" value="1"/>
</dbReference>
<protein>
    <submittedName>
        <fullName evidence="1">Receptor-type tyrosine- phosphatase alpha-like</fullName>
    </submittedName>
</protein>
<dbReference type="InterPro" id="IPR003595">
    <property type="entry name" value="Tyr_Pase_cat"/>
</dbReference>
<keyword evidence="2" id="KW-1185">Reference proteome</keyword>
<dbReference type="EMBL" id="CACRXK020000992">
    <property type="protein sequence ID" value="CAB3986281.1"/>
    <property type="molecule type" value="Genomic_DNA"/>
</dbReference>
<dbReference type="CDD" id="cd00047">
    <property type="entry name" value="PTPc"/>
    <property type="match status" value="1"/>
</dbReference>
<keyword evidence="1" id="KW-0675">Receptor</keyword>
<dbReference type="InterPro" id="IPR000387">
    <property type="entry name" value="Tyr_Pase_dom"/>
</dbReference>
<dbReference type="Pfam" id="PF00102">
    <property type="entry name" value="Y_phosphatase"/>
    <property type="match status" value="1"/>
</dbReference>
<sequence>SFPKFWPTNRGESKQYDSLTVQLDSEKQSGGIWTRKFILSPHPDLSGGQVVNIFHYTKWPDHQIPPDADAIITLTSLVENSIKNYGLGPIIVVCSDGAGRTGTYIAISNLLERMKIEQAMDVFQAIKMIRGTRPQFVENAEQYKFCYTAIMAYLDGFSDYANFE</sequence>
<dbReference type="GO" id="GO:0004725">
    <property type="term" value="F:protein tyrosine phosphatase activity"/>
    <property type="evidence" value="ECO:0007669"/>
    <property type="project" value="InterPro"/>
</dbReference>
<reference evidence="1" key="1">
    <citation type="submission" date="2020-04" db="EMBL/GenBank/DDBJ databases">
        <authorList>
            <person name="Alioto T."/>
            <person name="Alioto T."/>
            <person name="Gomez Garrido J."/>
        </authorList>
    </citation>
    <scope>NUCLEOTIDE SEQUENCE</scope>
    <source>
        <strain evidence="1">A484AB</strain>
    </source>
</reference>
<dbReference type="Proteomes" id="UP001152795">
    <property type="component" value="Unassembled WGS sequence"/>
</dbReference>
<organism evidence="1 2">
    <name type="scientific">Paramuricea clavata</name>
    <name type="common">Red gorgonian</name>
    <name type="synonym">Violescent sea-whip</name>
    <dbReference type="NCBI Taxonomy" id="317549"/>
    <lineage>
        <taxon>Eukaryota</taxon>
        <taxon>Metazoa</taxon>
        <taxon>Cnidaria</taxon>
        <taxon>Anthozoa</taxon>
        <taxon>Octocorallia</taxon>
        <taxon>Malacalcyonacea</taxon>
        <taxon>Plexauridae</taxon>
        <taxon>Paramuricea</taxon>
    </lineage>
</organism>
<dbReference type="AlphaFoldDB" id="A0A7D9HMF0"/>
<comment type="caution">
    <text evidence="1">The sequence shown here is derived from an EMBL/GenBank/DDBJ whole genome shotgun (WGS) entry which is preliminary data.</text>
</comment>
<dbReference type="PRINTS" id="PR00700">
    <property type="entry name" value="PRTYPHPHTASE"/>
</dbReference>
<dbReference type="InterPro" id="IPR000242">
    <property type="entry name" value="PTP_cat"/>
</dbReference>
<proteinExistence type="predicted"/>
<dbReference type="InterPro" id="IPR050348">
    <property type="entry name" value="Protein-Tyr_Phosphatase"/>
</dbReference>
<dbReference type="PROSITE" id="PS50055">
    <property type="entry name" value="TYR_PHOSPHATASE_PTP"/>
    <property type="match status" value="1"/>
</dbReference>
<dbReference type="InterPro" id="IPR029021">
    <property type="entry name" value="Prot-tyrosine_phosphatase-like"/>
</dbReference>
<dbReference type="Gene3D" id="3.90.190.10">
    <property type="entry name" value="Protein tyrosine phosphatase superfamily"/>
    <property type="match status" value="1"/>
</dbReference>
<evidence type="ECO:0000313" key="2">
    <source>
        <dbReference type="Proteomes" id="UP001152795"/>
    </source>
</evidence>
<accession>A0A7D9HMF0</accession>
<evidence type="ECO:0000313" key="1">
    <source>
        <dbReference type="EMBL" id="CAB3986281.1"/>
    </source>
</evidence>
<dbReference type="PANTHER" id="PTHR19134">
    <property type="entry name" value="RECEPTOR-TYPE TYROSINE-PROTEIN PHOSPHATASE"/>
    <property type="match status" value="1"/>
</dbReference>